<reference evidence="9 10" key="1">
    <citation type="submission" date="2024-03" db="EMBL/GenBank/DDBJ databases">
        <title>Complete genome sequence of the green alga Chloropicon roscoffensis RCC1871.</title>
        <authorList>
            <person name="Lemieux C."/>
            <person name="Pombert J.-F."/>
            <person name="Otis C."/>
            <person name="Turmel M."/>
        </authorList>
    </citation>
    <scope>NUCLEOTIDE SEQUENCE [LARGE SCALE GENOMIC DNA]</scope>
    <source>
        <strain evidence="9 10">RCC1871</strain>
    </source>
</reference>
<dbReference type="Proteomes" id="UP001472866">
    <property type="component" value="Chromosome 12"/>
</dbReference>
<dbReference type="EMBL" id="CP151512">
    <property type="protein sequence ID" value="WZN65572.1"/>
    <property type="molecule type" value="Genomic_DNA"/>
</dbReference>
<dbReference type="GO" id="GO:0003677">
    <property type="term" value="F:DNA binding"/>
    <property type="evidence" value="ECO:0007669"/>
    <property type="project" value="TreeGrafter"/>
</dbReference>
<evidence type="ECO:0000256" key="5">
    <source>
        <dbReference type="PROSITE-ProRule" id="PRU01016"/>
    </source>
</evidence>
<dbReference type="SUPFAM" id="SSF53335">
    <property type="entry name" value="S-adenosyl-L-methionine-dependent methyltransferases"/>
    <property type="match status" value="1"/>
</dbReference>
<keyword evidence="3 5" id="KW-0808">Transferase</keyword>
<dbReference type="GO" id="GO:0003886">
    <property type="term" value="F:DNA (cytosine-5-)-methyltransferase activity"/>
    <property type="evidence" value="ECO:0007669"/>
    <property type="project" value="UniProtKB-EC"/>
</dbReference>
<evidence type="ECO:0000256" key="3">
    <source>
        <dbReference type="ARBA" id="ARBA00022679"/>
    </source>
</evidence>
<evidence type="ECO:0000256" key="4">
    <source>
        <dbReference type="ARBA" id="ARBA00022691"/>
    </source>
</evidence>
<comment type="similarity">
    <text evidence="5 6">Belongs to the class I-like SAM-binding methyltransferase superfamily. C5-methyltransferase family.</text>
</comment>
<keyword evidence="4 5" id="KW-0949">S-adenosyl-L-methionine</keyword>
<keyword evidence="10" id="KW-1185">Reference proteome</keyword>
<dbReference type="CDD" id="cd20404">
    <property type="entry name" value="Tudor_Agenet_AtEML-like"/>
    <property type="match status" value="1"/>
</dbReference>
<dbReference type="InterPro" id="IPR031303">
    <property type="entry name" value="C5_meth_CS"/>
</dbReference>
<evidence type="ECO:0000313" key="10">
    <source>
        <dbReference type="Proteomes" id="UP001472866"/>
    </source>
</evidence>
<dbReference type="InterPro" id="IPR050390">
    <property type="entry name" value="C5-Methyltransferase"/>
</dbReference>
<evidence type="ECO:0000313" key="9">
    <source>
        <dbReference type="EMBL" id="WZN65572.1"/>
    </source>
</evidence>
<dbReference type="AlphaFoldDB" id="A0AAX4PGQ1"/>
<dbReference type="PANTHER" id="PTHR10629">
    <property type="entry name" value="CYTOSINE-SPECIFIC METHYLTRANSFERASE"/>
    <property type="match status" value="1"/>
</dbReference>
<dbReference type="GO" id="GO:0032259">
    <property type="term" value="P:methylation"/>
    <property type="evidence" value="ECO:0007669"/>
    <property type="project" value="UniProtKB-KW"/>
</dbReference>
<dbReference type="SUPFAM" id="SSF63748">
    <property type="entry name" value="Tudor/PWWP/MBT"/>
    <property type="match status" value="1"/>
</dbReference>
<feature type="compositionally biased region" description="Acidic residues" evidence="7">
    <location>
        <begin position="686"/>
        <end position="695"/>
    </location>
</feature>
<dbReference type="GO" id="GO:0005634">
    <property type="term" value="C:nucleus"/>
    <property type="evidence" value="ECO:0007669"/>
    <property type="project" value="TreeGrafter"/>
</dbReference>
<dbReference type="GO" id="GO:0044027">
    <property type="term" value="P:negative regulation of gene expression via chromosomal CpG island methylation"/>
    <property type="evidence" value="ECO:0007669"/>
    <property type="project" value="TreeGrafter"/>
</dbReference>
<protein>
    <recommendedName>
        <fullName evidence="1">DNA (cytosine-5-)-methyltransferase</fullName>
        <ecNumber evidence="1">2.1.1.37</ecNumber>
    </recommendedName>
</protein>
<feature type="domain" description="PWWP" evidence="8">
    <location>
        <begin position="442"/>
        <end position="495"/>
    </location>
</feature>
<accession>A0AAX4PGQ1</accession>
<gene>
    <name evidence="9" type="ORF">HKI87_12g71320</name>
</gene>
<evidence type="ECO:0000256" key="1">
    <source>
        <dbReference type="ARBA" id="ARBA00011975"/>
    </source>
</evidence>
<name>A0AAX4PGQ1_9CHLO</name>
<dbReference type="PRINTS" id="PR00105">
    <property type="entry name" value="C5METTRFRASE"/>
</dbReference>
<evidence type="ECO:0000256" key="6">
    <source>
        <dbReference type="RuleBase" id="RU000416"/>
    </source>
</evidence>
<dbReference type="NCBIfam" id="TIGR00675">
    <property type="entry name" value="dcm"/>
    <property type="match status" value="1"/>
</dbReference>
<dbReference type="Gene3D" id="3.40.50.150">
    <property type="entry name" value="Vaccinia Virus protein VP39"/>
    <property type="match status" value="1"/>
</dbReference>
<organism evidence="9 10">
    <name type="scientific">Chloropicon roscoffensis</name>
    <dbReference type="NCBI Taxonomy" id="1461544"/>
    <lineage>
        <taxon>Eukaryota</taxon>
        <taxon>Viridiplantae</taxon>
        <taxon>Chlorophyta</taxon>
        <taxon>Chloropicophyceae</taxon>
        <taxon>Chloropicales</taxon>
        <taxon>Chloropicaceae</taxon>
        <taxon>Chloropicon</taxon>
    </lineage>
</organism>
<feature type="compositionally biased region" description="Low complexity" evidence="7">
    <location>
        <begin position="779"/>
        <end position="793"/>
    </location>
</feature>
<feature type="region of interest" description="Disordered" evidence="7">
    <location>
        <begin position="686"/>
        <end position="723"/>
    </location>
</feature>
<dbReference type="PROSITE" id="PS51679">
    <property type="entry name" value="SAM_MT_C5"/>
    <property type="match status" value="1"/>
</dbReference>
<dbReference type="Pfam" id="PF00145">
    <property type="entry name" value="DNA_methylase"/>
    <property type="match status" value="1"/>
</dbReference>
<dbReference type="PROSITE" id="PS50812">
    <property type="entry name" value="PWWP"/>
    <property type="match status" value="1"/>
</dbReference>
<dbReference type="PANTHER" id="PTHR10629:SF50">
    <property type="entry name" value="DNA (CYTOSINE-5)-METHYLTRANSFERASE CMT3"/>
    <property type="match status" value="1"/>
</dbReference>
<dbReference type="SMART" id="SM00293">
    <property type="entry name" value="PWWP"/>
    <property type="match status" value="1"/>
</dbReference>
<evidence type="ECO:0000259" key="8">
    <source>
        <dbReference type="PROSITE" id="PS50812"/>
    </source>
</evidence>
<dbReference type="EC" id="2.1.1.37" evidence="1"/>
<dbReference type="InterPro" id="IPR001525">
    <property type="entry name" value="C5_MeTfrase"/>
</dbReference>
<feature type="active site" evidence="5">
    <location>
        <position position="74"/>
    </location>
</feature>
<evidence type="ECO:0000256" key="2">
    <source>
        <dbReference type="ARBA" id="ARBA00022603"/>
    </source>
</evidence>
<keyword evidence="2 5" id="KW-0489">Methyltransferase</keyword>
<feature type="region of interest" description="Disordered" evidence="7">
    <location>
        <begin position="779"/>
        <end position="798"/>
    </location>
</feature>
<dbReference type="Pfam" id="PF00855">
    <property type="entry name" value="PWWP"/>
    <property type="match status" value="1"/>
</dbReference>
<proteinExistence type="inferred from homology"/>
<dbReference type="InterPro" id="IPR000313">
    <property type="entry name" value="PWWP_dom"/>
</dbReference>
<dbReference type="InterPro" id="IPR029063">
    <property type="entry name" value="SAM-dependent_MTases_sf"/>
</dbReference>
<sequence>MPRRLRVASLFTGCGGLDLGLQQAGHEIVFQCEIDKACIALLHLQFMGTLLHQDITSLATLPPNVDLVAAGFPCIDVSIAGNRLGAFGPRTGLWLHIIRLLRDAKDRGRPVEFVLLENVPGLLFSYRGERPAIDHVVEKLEELGYSVAWRTIDAAAFGKPMRRRRVFIFASRSGDPRDVLLSKGTMECLGGCCPSSSSTPLLAQQPSSSTSPPRAADLLPCYECFKEDVTEVDFVVDMSRPQPVVPGICPTFTAANIDRLKVCLAEQGTLGGFSITSAEIFQGFTPGWTARLSDSPDWTSREVTKDRARMLGNAVSVDVARWIGEQLSAPGKYVPCGSADLQLEERHGEDFMRWPCHGWSIEGQGRFEVELSEYPVKTPLCPLRACVVVDEIAPETLKAEVSAYLNRCQAKGWNVGELKKQVKACGVGLGLLHQQPAQFVQVNRLVWGKMRSHPWWPGEVYPGDSPFLLLRTKKNGGQVFEASEVVCFFGDNNYADAAGVQMVEYEGLQSWPGKGSIPFDRPAYRDALVEAETARALRDFQRSDGQDNGPFSRDLVDKDFMDARYLSSSRYAGAANRAAKEIKCLECRGCSGEERGGCIKAKVHAAALSGHAGAAISLQGEAAVGKQIRVFWRNDNAFYPAIVTAFRPEDWSHRLQYPFDGEEEWNQLFRPMVFVAPGDGEVGEGQEEVAAFDDDEGRRRRPSAPRRRYDPTGGDVSDFFNSRGGGLCGGGRRTKRRLQAAAFGLDAVEEPQAVEAVPTAMEEDRNDRIHRNREQLRSLLSSSSAPGSPGPAAQRPERGFTHCKHCEGRISVRSKVCPLCKHNTRP</sequence>
<dbReference type="CDD" id="cd05162">
    <property type="entry name" value="PWWP"/>
    <property type="match status" value="1"/>
</dbReference>
<evidence type="ECO:0000256" key="7">
    <source>
        <dbReference type="SAM" id="MobiDB-lite"/>
    </source>
</evidence>
<dbReference type="Gene3D" id="2.30.30.140">
    <property type="match status" value="1"/>
</dbReference>
<dbReference type="PROSITE" id="PS00095">
    <property type="entry name" value="C5_MTASE_2"/>
    <property type="match status" value="1"/>
</dbReference>